<keyword evidence="10" id="KW-1185">Reference proteome</keyword>
<keyword evidence="5" id="KW-0598">Phosphotransferase system</keyword>
<dbReference type="Proteomes" id="UP001230220">
    <property type="component" value="Unassembled WGS sequence"/>
</dbReference>
<accession>A0ABU0DZ46</accession>
<dbReference type="Pfam" id="PF02302">
    <property type="entry name" value="PTS_IIB"/>
    <property type="match status" value="1"/>
</dbReference>
<evidence type="ECO:0000256" key="2">
    <source>
        <dbReference type="ARBA" id="ARBA00022553"/>
    </source>
</evidence>
<evidence type="ECO:0000313" key="9">
    <source>
        <dbReference type="EMBL" id="MDQ0359911.1"/>
    </source>
</evidence>
<evidence type="ECO:0000256" key="7">
    <source>
        <dbReference type="PROSITE-ProRule" id="PRU00423"/>
    </source>
</evidence>
<comment type="caution">
    <text evidence="9">The sequence shown here is derived from an EMBL/GenBank/DDBJ whole genome shotgun (WGS) entry which is preliminary data.</text>
</comment>
<protein>
    <submittedName>
        <fullName evidence="9">PTS system cellobiose-specific IIB component</fullName>
    </submittedName>
</protein>
<dbReference type="CDD" id="cd05564">
    <property type="entry name" value="PTS_IIB_chitobiose_lichenan"/>
    <property type="match status" value="1"/>
</dbReference>
<evidence type="ECO:0000313" key="10">
    <source>
        <dbReference type="Proteomes" id="UP001230220"/>
    </source>
</evidence>
<evidence type="ECO:0000256" key="6">
    <source>
        <dbReference type="ARBA" id="ARBA00022777"/>
    </source>
</evidence>
<dbReference type="SUPFAM" id="SSF52794">
    <property type="entry name" value="PTS system IIB component-like"/>
    <property type="match status" value="1"/>
</dbReference>
<organism evidence="9 10">
    <name type="scientific">Breznakia pachnodae</name>
    <dbReference type="NCBI Taxonomy" id="265178"/>
    <lineage>
        <taxon>Bacteria</taxon>
        <taxon>Bacillati</taxon>
        <taxon>Bacillota</taxon>
        <taxon>Erysipelotrichia</taxon>
        <taxon>Erysipelotrichales</taxon>
        <taxon>Erysipelotrichaceae</taxon>
        <taxon>Breznakia</taxon>
    </lineage>
</organism>
<sequence length="102" mass="11005">MKIVLVCNAGMSTSVLVQKMLKSAEAKGIDAEIDAYSIEVLEETLENSKVDCILVGPQIRHMMPNVEKLASGVCPVALIDMRNYGTINGEAVLTQALDLINN</sequence>
<dbReference type="InterPro" id="IPR003501">
    <property type="entry name" value="PTS_EIIB_2/3"/>
</dbReference>
<evidence type="ECO:0000256" key="3">
    <source>
        <dbReference type="ARBA" id="ARBA00022597"/>
    </source>
</evidence>
<gene>
    <name evidence="9" type="ORF">J2S15_000642</name>
</gene>
<dbReference type="InterPro" id="IPR036095">
    <property type="entry name" value="PTS_EIIB-like_sf"/>
</dbReference>
<evidence type="ECO:0000256" key="5">
    <source>
        <dbReference type="ARBA" id="ARBA00022683"/>
    </source>
</evidence>
<feature type="modified residue" description="Phosphocysteine; by EIIA" evidence="7">
    <location>
        <position position="7"/>
    </location>
</feature>
<dbReference type="PANTHER" id="PTHR34581">
    <property type="entry name" value="PTS SYSTEM N,N'-DIACETYLCHITOBIOSE-SPECIFIC EIIB COMPONENT"/>
    <property type="match status" value="1"/>
</dbReference>
<evidence type="ECO:0000256" key="4">
    <source>
        <dbReference type="ARBA" id="ARBA00022679"/>
    </source>
</evidence>
<proteinExistence type="predicted"/>
<dbReference type="InterPro" id="IPR013012">
    <property type="entry name" value="PTS_EIIB_3"/>
</dbReference>
<keyword evidence="4" id="KW-0808">Transferase</keyword>
<name>A0ABU0DZ46_9FIRM</name>
<reference evidence="9 10" key="1">
    <citation type="submission" date="2023-07" db="EMBL/GenBank/DDBJ databases">
        <title>Genomic Encyclopedia of Type Strains, Phase IV (KMG-IV): sequencing the most valuable type-strain genomes for metagenomic binning, comparative biology and taxonomic classification.</title>
        <authorList>
            <person name="Goeker M."/>
        </authorList>
    </citation>
    <scope>NUCLEOTIDE SEQUENCE [LARGE SCALE GENOMIC DNA]</scope>
    <source>
        <strain evidence="9 10">DSM 16784</strain>
    </source>
</reference>
<dbReference type="PANTHER" id="PTHR34581:SF2">
    <property type="entry name" value="PTS SYSTEM N,N'-DIACETYLCHITOBIOSE-SPECIFIC EIIB COMPONENT"/>
    <property type="match status" value="1"/>
</dbReference>
<keyword evidence="3" id="KW-0762">Sugar transport</keyword>
<evidence type="ECO:0000256" key="1">
    <source>
        <dbReference type="ARBA" id="ARBA00022448"/>
    </source>
</evidence>
<dbReference type="EMBL" id="JAUSUR010000001">
    <property type="protein sequence ID" value="MDQ0359911.1"/>
    <property type="molecule type" value="Genomic_DNA"/>
</dbReference>
<keyword evidence="2" id="KW-0597">Phosphoprotein</keyword>
<evidence type="ECO:0000259" key="8">
    <source>
        <dbReference type="PROSITE" id="PS51100"/>
    </source>
</evidence>
<dbReference type="RefSeq" id="WP_307405418.1">
    <property type="nucleotide sequence ID" value="NZ_JAUSUR010000001.1"/>
</dbReference>
<dbReference type="InterPro" id="IPR051819">
    <property type="entry name" value="PTS_sugar-specific_EIIB"/>
</dbReference>
<dbReference type="PROSITE" id="PS51100">
    <property type="entry name" value="PTS_EIIB_TYPE_3"/>
    <property type="match status" value="1"/>
</dbReference>
<keyword evidence="6" id="KW-0418">Kinase</keyword>
<dbReference type="Gene3D" id="3.40.50.2300">
    <property type="match status" value="1"/>
</dbReference>
<keyword evidence="1" id="KW-0813">Transport</keyword>
<feature type="domain" description="PTS EIIB type-3" evidence="8">
    <location>
        <begin position="1"/>
        <end position="102"/>
    </location>
</feature>